<dbReference type="InterPro" id="IPR036868">
    <property type="entry name" value="TusA-like_sf"/>
</dbReference>
<dbReference type="Pfam" id="PF01206">
    <property type="entry name" value="TusA"/>
    <property type="match status" value="1"/>
</dbReference>
<dbReference type="AlphaFoldDB" id="F3L652"/>
<gene>
    <name evidence="1" type="ORF">IMCC3088_717</name>
</gene>
<accession>F3L652</accession>
<dbReference type="STRING" id="2518989.IMCC3088_717"/>
<proteinExistence type="predicted"/>
<dbReference type="InterPro" id="IPR001455">
    <property type="entry name" value="TusA-like"/>
</dbReference>
<sequence length="58" mass="6341">MLLHKAVGGLDAGKEISLLTTDPAALRDVPKFCRFLGFTLASQLDRGDHTEFVIRIDA</sequence>
<dbReference type="SUPFAM" id="SSF64307">
    <property type="entry name" value="SirA-like"/>
    <property type="match status" value="1"/>
</dbReference>
<comment type="caution">
    <text evidence="1">The sequence shown here is derived from an EMBL/GenBank/DDBJ whole genome shotgun (WGS) entry which is preliminary data.</text>
</comment>
<evidence type="ECO:0000313" key="2">
    <source>
        <dbReference type="Proteomes" id="UP000005615"/>
    </source>
</evidence>
<dbReference type="OrthoDB" id="9797352at2"/>
<keyword evidence="2" id="KW-1185">Reference proteome</keyword>
<evidence type="ECO:0000313" key="1">
    <source>
        <dbReference type="EMBL" id="EGG28189.1"/>
    </source>
</evidence>
<organism evidence="1 2">
    <name type="scientific">Aequoribacter fuscus</name>
    <dbReference type="NCBI Taxonomy" id="2518989"/>
    <lineage>
        <taxon>Bacteria</taxon>
        <taxon>Pseudomonadati</taxon>
        <taxon>Pseudomonadota</taxon>
        <taxon>Gammaproteobacteria</taxon>
        <taxon>Cellvibrionales</taxon>
        <taxon>Halieaceae</taxon>
        <taxon>Aequoribacter</taxon>
    </lineage>
</organism>
<dbReference type="EMBL" id="AEIG01000160">
    <property type="protein sequence ID" value="EGG28189.1"/>
    <property type="molecule type" value="Genomic_DNA"/>
</dbReference>
<dbReference type="Gene3D" id="3.30.110.40">
    <property type="entry name" value="TusA-like domain"/>
    <property type="match status" value="1"/>
</dbReference>
<dbReference type="Proteomes" id="UP000005615">
    <property type="component" value="Unassembled WGS sequence"/>
</dbReference>
<reference evidence="1 2" key="1">
    <citation type="journal article" date="2011" name="J. Bacteriol.">
        <title>Genome sequence of strain IMCC3088, a proteorhodopsin-containing marine bacterium belonging to the OM60/NOR5 clade.</title>
        <authorList>
            <person name="Jang Y."/>
            <person name="Oh H.M."/>
            <person name="Kang I."/>
            <person name="Lee K."/>
            <person name="Yang S.J."/>
            <person name="Cho J.C."/>
        </authorList>
    </citation>
    <scope>NUCLEOTIDE SEQUENCE [LARGE SCALE GENOMIC DNA]</scope>
    <source>
        <strain evidence="1 2">IMCC3088</strain>
    </source>
</reference>
<protein>
    <submittedName>
        <fullName evidence="1">Uncharacterized protein</fullName>
    </submittedName>
</protein>
<name>F3L652_9GAMM</name>